<keyword evidence="6" id="KW-1185">Reference proteome</keyword>
<keyword evidence="3" id="KW-0804">Transcription</keyword>
<evidence type="ECO:0000313" key="6">
    <source>
        <dbReference type="Proteomes" id="UP000219439"/>
    </source>
</evidence>
<dbReference type="Proteomes" id="UP000219439">
    <property type="component" value="Unassembled WGS sequence"/>
</dbReference>
<dbReference type="OrthoDB" id="72352at2"/>
<evidence type="ECO:0000259" key="4">
    <source>
        <dbReference type="PROSITE" id="PS50995"/>
    </source>
</evidence>
<dbReference type="PANTHER" id="PTHR33164">
    <property type="entry name" value="TRANSCRIPTIONAL REGULATOR, MARR FAMILY"/>
    <property type="match status" value="1"/>
</dbReference>
<dbReference type="PANTHER" id="PTHR33164:SF104">
    <property type="entry name" value="TRANSCRIPTIONAL REGULATORY PROTEIN"/>
    <property type="match status" value="1"/>
</dbReference>
<feature type="domain" description="HTH marR-type" evidence="4">
    <location>
        <begin position="16"/>
        <end position="152"/>
    </location>
</feature>
<evidence type="ECO:0000256" key="1">
    <source>
        <dbReference type="ARBA" id="ARBA00023015"/>
    </source>
</evidence>
<sequence>MKSLEEIQQEPHEQLINRVWIHMYRAHRYLYPKMEKHLRKHGFDSPFWHEALVEIERAGEDGIRSTDLLSRLHMAQFNMSRHLSRMEKKGLIERVPCEKDRRAHFLRITPYGTQANKEIWPHYMEIIQEELNDKLTKEEAFQFFSTLIKLYR</sequence>
<dbReference type="InterPro" id="IPR039422">
    <property type="entry name" value="MarR/SlyA-like"/>
</dbReference>
<dbReference type="EMBL" id="OBEL01000004">
    <property type="protein sequence ID" value="SNZ20360.1"/>
    <property type="molecule type" value="Genomic_DNA"/>
</dbReference>
<evidence type="ECO:0000256" key="3">
    <source>
        <dbReference type="ARBA" id="ARBA00023163"/>
    </source>
</evidence>
<dbReference type="GO" id="GO:0006950">
    <property type="term" value="P:response to stress"/>
    <property type="evidence" value="ECO:0007669"/>
    <property type="project" value="TreeGrafter"/>
</dbReference>
<dbReference type="Gene3D" id="1.10.10.10">
    <property type="entry name" value="Winged helix-like DNA-binding domain superfamily/Winged helix DNA-binding domain"/>
    <property type="match status" value="1"/>
</dbReference>
<reference evidence="5 6" key="1">
    <citation type="submission" date="2017-09" db="EMBL/GenBank/DDBJ databases">
        <authorList>
            <person name="Ehlers B."/>
            <person name="Leendertz F.H."/>
        </authorList>
    </citation>
    <scope>NUCLEOTIDE SEQUENCE [LARGE SCALE GENOMIC DNA]</scope>
    <source>
        <strain evidence="5 6">DSM 18289</strain>
    </source>
</reference>
<dbReference type="SMART" id="SM00347">
    <property type="entry name" value="HTH_MARR"/>
    <property type="match status" value="1"/>
</dbReference>
<dbReference type="AlphaFoldDB" id="A0A285PF48"/>
<dbReference type="SUPFAM" id="SSF46785">
    <property type="entry name" value="Winged helix' DNA-binding domain"/>
    <property type="match status" value="1"/>
</dbReference>
<dbReference type="InterPro" id="IPR036388">
    <property type="entry name" value="WH-like_DNA-bd_sf"/>
</dbReference>
<organism evidence="5 6">
    <name type="scientific">Cohaesibacter gelatinilyticus</name>
    <dbReference type="NCBI Taxonomy" id="372072"/>
    <lineage>
        <taxon>Bacteria</taxon>
        <taxon>Pseudomonadati</taxon>
        <taxon>Pseudomonadota</taxon>
        <taxon>Alphaproteobacteria</taxon>
        <taxon>Hyphomicrobiales</taxon>
        <taxon>Cohaesibacteraceae</taxon>
    </lineage>
</organism>
<dbReference type="PROSITE" id="PS01117">
    <property type="entry name" value="HTH_MARR_1"/>
    <property type="match status" value="1"/>
</dbReference>
<gene>
    <name evidence="5" type="ORF">SAMN06265368_3463</name>
</gene>
<dbReference type="PROSITE" id="PS50995">
    <property type="entry name" value="HTH_MARR_2"/>
    <property type="match status" value="1"/>
</dbReference>
<accession>A0A285PF48</accession>
<dbReference type="RefSeq" id="WP_097154850.1">
    <property type="nucleotide sequence ID" value="NZ_OBEL01000004.1"/>
</dbReference>
<dbReference type="InterPro" id="IPR036390">
    <property type="entry name" value="WH_DNA-bd_sf"/>
</dbReference>
<dbReference type="InterPro" id="IPR000835">
    <property type="entry name" value="HTH_MarR-typ"/>
</dbReference>
<dbReference type="PRINTS" id="PR00598">
    <property type="entry name" value="HTHMARR"/>
</dbReference>
<proteinExistence type="predicted"/>
<dbReference type="InterPro" id="IPR023187">
    <property type="entry name" value="Tscrpt_reg_MarR-type_CS"/>
</dbReference>
<dbReference type="Pfam" id="PF12802">
    <property type="entry name" value="MarR_2"/>
    <property type="match status" value="1"/>
</dbReference>
<dbReference type="GO" id="GO:0003677">
    <property type="term" value="F:DNA binding"/>
    <property type="evidence" value="ECO:0007669"/>
    <property type="project" value="UniProtKB-KW"/>
</dbReference>
<dbReference type="GO" id="GO:0003700">
    <property type="term" value="F:DNA-binding transcription factor activity"/>
    <property type="evidence" value="ECO:0007669"/>
    <property type="project" value="InterPro"/>
</dbReference>
<protein>
    <submittedName>
        <fullName evidence="5">DNA-binding transcriptional regulator, MarR family</fullName>
    </submittedName>
</protein>
<name>A0A285PF48_9HYPH</name>
<evidence type="ECO:0000313" key="5">
    <source>
        <dbReference type="EMBL" id="SNZ20360.1"/>
    </source>
</evidence>
<keyword evidence="2 5" id="KW-0238">DNA-binding</keyword>
<evidence type="ECO:0000256" key="2">
    <source>
        <dbReference type="ARBA" id="ARBA00023125"/>
    </source>
</evidence>
<keyword evidence="1" id="KW-0805">Transcription regulation</keyword>